<dbReference type="EMBL" id="JAWDJX010000042">
    <property type="protein sequence ID" value="KAK3049086.1"/>
    <property type="molecule type" value="Genomic_DNA"/>
</dbReference>
<comment type="caution">
    <text evidence="2">The sequence shown here is derived from an EMBL/GenBank/DDBJ whole genome shotgun (WGS) entry which is preliminary data.</text>
</comment>
<dbReference type="Proteomes" id="UP001271007">
    <property type="component" value="Unassembled WGS sequence"/>
</dbReference>
<feature type="domain" description="2EXR" evidence="1">
    <location>
        <begin position="36"/>
        <end position="95"/>
    </location>
</feature>
<evidence type="ECO:0000259" key="1">
    <source>
        <dbReference type="Pfam" id="PF20150"/>
    </source>
</evidence>
<reference evidence="2" key="1">
    <citation type="submission" date="2023-04" db="EMBL/GenBank/DDBJ databases">
        <title>Black Yeasts Isolated from many extreme environments.</title>
        <authorList>
            <person name="Coleine C."/>
            <person name="Stajich J.E."/>
            <person name="Selbmann L."/>
        </authorList>
    </citation>
    <scope>NUCLEOTIDE SEQUENCE</scope>
    <source>
        <strain evidence="2">CCFEE 5312</strain>
    </source>
</reference>
<dbReference type="InterPro" id="IPR045518">
    <property type="entry name" value="2EXR"/>
</dbReference>
<proteinExistence type="predicted"/>
<dbReference type="Pfam" id="PF20150">
    <property type="entry name" value="2EXR"/>
    <property type="match status" value="1"/>
</dbReference>
<name>A0AAJ0DFF5_9PEZI</name>
<gene>
    <name evidence="2" type="ORF">LTR09_009505</name>
</gene>
<evidence type="ECO:0000313" key="2">
    <source>
        <dbReference type="EMBL" id="KAK3049086.1"/>
    </source>
</evidence>
<sequence length="283" mass="32029">MADGGPKDNPVETERLNTMAGCNAFTEGPSTSPSMKLPQELRDMIYKFALIQHERLIIQTPDSYRLPLKDRRSWHEPGLLHASKQLHREAKAIHYLCHAIEIRIEYCEITQVYLRLKRLSEQLDVLWPAFTIDTTVARCISMVDLFSRAKLAYESDFTVEQLDDGLPVELSRGLYIAPVRMALKEVVQLGAYAKQYRQLFSADSQAKEAGEVAIGPNVDGTGVSSFLERLAARIRRLAMLQRKKKTLSPSERLLADYCNWGLNTKVLRDAGLHASSKSLRALR</sequence>
<evidence type="ECO:0000313" key="3">
    <source>
        <dbReference type="Proteomes" id="UP001271007"/>
    </source>
</evidence>
<keyword evidence="3" id="KW-1185">Reference proteome</keyword>
<organism evidence="2 3">
    <name type="scientific">Extremus antarcticus</name>
    <dbReference type="NCBI Taxonomy" id="702011"/>
    <lineage>
        <taxon>Eukaryota</taxon>
        <taxon>Fungi</taxon>
        <taxon>Dikarya</taxon>
        <taxon>Ascomycota</taxon>
        <taxon>Pezizomycotina</taxon>
        <taxon>Dothideomycetes</taxon>
        <taxon>Dothideomycetidae</taxon>
        <taxon>Mycosphaerellales</taxon>
        <taxon>Extremaceae</taxon>
        <taxon>Extremus</taxon>
    </lineage>
</organism>
<protein>
    <recommendedName>
        <fullName evidence="1">2EXR domain-containing protein</fullName>
    </recommendedName>
</protein>
<dbReference type="AlphaFoldDB" id="A0AAJ0DFF5"/>
<accession>A0AAJ0DFF5</accession>